<dbReference type="InterPro" id="IPR017930">
    <property type="entry name" value="Myb_dom"/>
</dbReference>
<gene>
    <name evidence="8" type="ORF">B296_00004839</name>
</gene>
<keyword evidence="1" id="KW-0677">Repeat</keyword>
<dbReference type="PROSITE" id="PS50090">
    <property type="entry name" value="MYB_LIKE"/>
    <property type="match status" value="1"/>
</dbReference>
<sequence>MGRAPCCDKANVKKGPWSPEEDAILKAYIEEHGTGGNWIALPHKIVTSSALERIQLHMQLQSVYNPFSFYHNPAQWPDHHALGESNFQSHNMDDMAKAQALGDMAAYQPKFDMHNTTIQEEMDCSTLGFRSPPDSLGAPSTDRSRSSSNPLEPANGCKLYGSCDYKQTNVEVEIMDSWDCNGLSEDTSGLWDLTAVIHADSMLQEYMRERQC</sequence>
<organism evidence="8 9">
    <name type="scientific">Ensete ventricosum</name>
    <name type="common">Abyssinian banana</name>
    <name type="synonym">Musa ensete</name>
    <dbReference type="NCBI Taxonomy" id="4639"/>
    <lineage>
        <taxon>Eukaryota</taxon>
        <taxon>Viridiplantae</taxon>
        <taxon>Streptophyta</taxon>
        <taxon>Embryophyta</taxon>
        <taxon>Tracheophyta</taxon>
        <taxon>Spermatophyta</taxon>
        <taxon>Magnoliopsida</taxon>
        <taxon>Liliopsida</taxon>
        <taxon>Zingiberales</taxon>
        <taxon>Musaceae</taxon>
        <taxon>Ensete</taxon>
    </lineage>
</organism>
<evidence type="ECO:0000313" key="8">
    <source>
        <dbReference type="EMBL" id="RRT67659.1"/>
    </source>
</evidence>
<dbReference type="SUPFAM" id="SSF46689">
    <property type="entry name" value="Homeodomain-like"/>
    <property type="match status" value="1"/>
</dbReference>
<dbReference type="PANTHER" id="PTHR48000:SF67">
    <property type="entry name" value="MYB-LIKE DNA-BINDING DOMAIN CONTAINING PROTEIN, EXPRESSED"/>
    <property type="match status" value="1"/>
</dbReference>
<accession>A0A426ZUL4</accession>
<dbReference type="CDD" id="cd00167">
    <property type="entry name" value="SANT"/>
    <property type="match status" value="1"/>
</dbReference>
<keyword evidence="2" id="KW-0805">Transcription regulation</keyword>
<dbReference type="PROSITE" id="PS51294">
    <property type="entry name" value="HTH_MYB"/>
    <property type="match status" value="1"/>
</dbReference>
<dbReference type="InterPro" id="IPR009057">
    <property type="entry name" value="Homeodomain-like_sf"/>
</dbReference>
<evidence type="ECO:0000259" key="7">
    <source>
        <dbReference type="PROSITE" id="PS51294"/>
    </source>
</evidence>
<dbReference type="AlphaFoldDB" id="A0A426ZUL4"/>
<protein>
    <recommendedName>
        <fullName evidence="10">Myb-like domain-containing protein</fullName>
    </recommendedName>
</protein>
<dbReference type="EMBL" id="AMZH03004964">
    <property type="protein sequence ID" value="RRT67659.1"/>
    <property type="molecule type" value="Genomic_DNA"/>
</dbReference>
<evidence type="ECO:0000313" key="9">
    <source>
        <dbReference type="Proteomes" id="UP000287651"/>
    </source>
</evidence>
<evidence type="ECO:0000259" key="6">
    <source>
        <dbReference type="PROSITE" id="PS50090"/>
    </source>
</evidence>
<proteinExistence type="predicted"/>
<comment type="caution">
    <text evidence="8">The sequence shown here is derived from an EMBL/GenBank/DDBJ whole genome shotgun (WGS) entry which is preliminary data.</text>
</comment>
<feature type="region of interest" description="Disordered" evidence="5">
    <location>
        <begin position="125"/>
        <end position="151"/>
    </location>
</feature>
<dbReference type="PANTHER" id="PTHR48000">
    <property type="entry name" value="OS09G0431300 PROTEIN"/>
    <property type="match status" value="1"/>
</dbReference>
<feature type="domain" description="HTH myb-type" evidence="7">
    <location>
        <begin position="9"/>
        <end position="35"/>
    </location>
</feature>
<feature type="domain" description="Myb-like" evidence="6">
    <location>
        <begin position="9"/>
        <end position="53"/>
    </location>
</feature>
<keyword evidence="4" id="KW-0804">Transcription</keyword>
<evidence type="ECO:0000256" key="3">
    <source>
        <dbReference type="ARBA" id="ARBA00023125"/>
    </source>
</evidence>
<dbReference type="Pfam" id="PF00249">
    <property type="entry name" value="Myb_DNA-binding"/>
    <property type="match status" value="1"/>
</dbReference>
<dbReference type="Proteomes" id="UP000287651">
    <property type="component" value="Unassembled WGS sequence"/>
</dbReference>
<evidence type="ECO:0000256" key="5">
    <source>
        <dbReference type="SAM" id="MobiDB-lite"/>
    </source>
</evidence>
<evidence type="ECO:0000256" key="2">
    <source>
        <dbReference type="ARBA" id="ARBA00023015"/>
    </source>
</evidence>
<dbReference type="Gene3D" id="1.10.10.60">
    <property type="entry name" value="Homeodomain-like"/>
    <property type="match status" value="1"/>
</dbReference>
<reference evidence="8 9" key="1">
    <citation type="journal article" date="2014" name="Agronomy (Basel)">
        <title>A Draft Genome Sequence for Ensete ventricosum, the Drought-Tolerant Tree Against Hunger.</title>
        <authorList>
            <person name="Harrison J."/>
            <person name="Moore K.A."/>
            <person name="Paszkiewicz K."/>
            <person name="Jones T."/>
            <person name="Grant M."/>
            <person name="Ambacheew D."/>
            <person name="Muzemil S."/>
            <person name="Studholme D.J."/>
        </authorList>
    </citation>
    <scope>NUCLEOTIDE SEQUENCE [LARGE SCALE GENOMIC DNA]</scope>
</reference>
<evidence type="ECO:0000256" key="4">
    <source>
        <dbReference type="ARBA" id="ARBA00023163"/>
    </source>
</evidence>
<evidence type="ECO:0000256" key="1">
    <source>
        <dbReference type="ARBA" id="ARBA00022737"/>
    </source>
</evidence>
<evidence type="ECO:0008006" key="10">
    <source>
        <dbReference type="Google" id="ProtNLM"/>
    </source>
</evidence>
<dbReference type="InterPro" id="IPR001005">
    <property type="entry name" value="SANT/Myb"/>
</dbReference>
<dbReference type="GO" id="GO:0003677">
    <property type="term" value="F:DNA binding"/>
    <property type="evidence" value="ECO:0007669"/>
    <property type="project" value="UniProtKB-KW"/>
</dbReference>
<name>A0A426ZUL4_ENSVE</name>
<keyword evidence="3" id="KW-0238">DNA-binding</keyword>